<sequence length="391" mass="44083">MSSIPEYNDSVVSHQTFVLIGIPGMQEKNSWVAFPLFVLYALTLLGNIMILYVIKIDPSLHEPMYFFLCLLACSDLGLCISTMPTMLGVYWFDSREIPLNGCISQLFFIHIFQEMDSGILVSMAYDRFIAIRDPLRYRIRLPNSVIAKIAIAIFCRSFCVIFPCPFLIKRLPFCRSNVLSHSYCLHPDAMTLACSGTKVNILYGLVMAMFTLGLDVVIILISYVLILKTVLSIASHQERLKALNTCISHISAILIFYLACADTRVNIFYGLIIAVSTLGTDIVIILASYVMILKTVLSIASHEECFKALNTCVAHISAILIFYVPMIGIAVVHRYGKHLSPIVHMLMANTFVMVPPLLNPVVYCVKTQRIRQRVWNILHFKKKLGLIFLPK</sequence>
<keyword evidence="2 11" id="KW-0716">Sensory transduction</keyword>
<dbReference type="PANTHER" id="PTHR26450:SF53">
    <property type="entry name" value="OLFACTORY RECEPTOR 51H1"/>
    <property type="match status" value="1"/>
</dbReference>
<feature type="transmembrane region" description="Helical" evidence="11">
    <location>
        <begin position="267"/>
        <end position="292"/>
    </location>
</feature>
<evidence type="ECO:0000256" key="8">
    <source>
        <dbReference type="ARBA" id="ARBA00023170"/>
    </source>
</evidence>
<evidence type="ECO:0000256" key="1">
    <source>
        <dbReference type="ARBA" id="ARBA00004141"/>
    </source>
</evidence>
<accession>A0A670ICH7</accession>
<dbReference type="PROSITE" id="PS00237">
    <property type="entry name" value="G_PROTEIN_RECEP_F1_1"/>
    <property type="match status" value="1"/>
</dbReference>
<keyword evidence="11" id="KW-1003">Cell membrane</keyword>
<feature type="transmembrane region" description="Helical" evidence="11">
    <location>
        <begin position="103"/>
        <end position="125"/>
    </location>
</feature>
<comment type="caution">
    <text evidence="11">Lacks conserved residue(s) required for the propagation of feature annotation.</text>
</comment>
<dbReference type="InterPro" id="IPR000276">
    <property type="entry name" value="GPCR_Rhodpsn"/>
</dbReference>
<dbReference type="Proteomes" id="UP000472272">
    <property type="component" value="Chromosome 4"/>
</dbReference>
<dbReference type="InterPro" id="IPR000725">
    <property type="entry name" value="Olfact_rcpt"/>
</dbReference>
<keyword evidence="9 10" id="KW-0807">Transducer</keyword>
<organism evidence="13 14">
    <name type="scientific">Podarcis muralis</name>
    <name type="common">Wall lizard</name>
    <name type="synonym">Lacerta muralis</name>
    <dbReference type="NCBI Taxonomy" id="64176"/>
    <lineage>
        <taxon>Eukaryota</taxon>
        <taxon>Metazoa</taxon>
        <taxon>Chordata</taxon>
        <taxon>Craniata</taxon>
        <taxon>Vertebrata</taxon>
        <taxon>Euteleostomi</taxon>
        <taxon>Lepidosauria</taxon>
        <taxon>Squamata</taxon>
        <taxon>Bifurcata</taxon>
        <taxon>Unidentata</taxon>
        <taxon>Episquamata</taxon>
        <taxon>Laterata</taxon>
        <taxon>Lacertibaenia</taxon>
        <taxon>Lacertidae</taxon>
        <taxon>Podarcis</taxon>
    </lineage>
</organism>
<dbReference type="PROSITE" id="PS50262">
    <property type="entry name" value="G_PROTEIN_RECEP_F1_2"/>
    <property type="match status" value="1"/>
</dbReference>
<proteinExistence type="inferred from homology"/>
<comment type="subcellular location">
    <subcellularLocation>
        <location evidence="11">Cell membrane</location>
        <topology evidence="11">Multi-pass membrane protein</topology>
    </subcellularLocation>
    <subcellularLocation>
        <location evidence="1">Membrane</location>
        <topology evidence="1">Multi-pass membrane protein</topology>
    </subcellularLocation>
</comment>
<keyword evidence="7 11" id="KW-0472">Membrane</keyword>
<evidence type="ECO:0000256" key="9">
    <source>
        <dbReference type="ARBA" id="ARBA00023224"/>
    </source>
</evidence>
<dbReference type="GO" id="GO:0004984">
    <property type="term" value="F:olfactory receptor activity"/>
    <property type="evidence" value="ECO:0007669"/>
    <property type="project" value="InterPro"/>
</dbReference>
<dbReference type="CDD" id="cd15222">
    <property type="entry name" value="7tmA_OR51-like"/>
    <property type="match status" value="1"/>
</dbReference>
<dbReference type="GO" id="GO:0004930">
    <property type="term" value="F:G protein-coupled receptor activity"/>
    <property type="evidence" value="ECO:0007669"/>
    <property type="project" value="UniProtKB-KW"/>
</dbReference>
<evidence type="ECO:0000313" key="14">
    <source>
        <dbReference type="Proteomes" id="UP000472272"/>
    </source>
</evidence>
<dbReference type="GO" id="GO:0071396">
    <property type="term" value="P:cellular response to lipid"/>
    <property type="evidence" value="ECO:0007669"/>
    <property type="project" value="UniProtKB-ARBA"/>
</dbReference>
<dbReference type="InterPro" id="IPR050402">
    <property type="entry name" value="OR51/52/56-like"/>
</dbReference>
<feature type="transmembrane region" description="Helical" evidence="11">
    <location>
        <begin position="201"/>
        <end position="230"/>
    </location>
</feature>
<reference evidence="13 14" key="1">
    <citation type="journal article" date="2019" name="Proc. Natl. Acad. Sci. U.S.A.">
        <title>Regulatory changes in pterin and carotenoid genes underlie balanced color polymorphisms in the wall lizard.</title>
        <authorList>
            <person name="Andrade P."/>
            <person name="Pinho C."/>
            <person name="Perez I de Lanuza G."/>
            <person name="Afonso S."/>
            <person name="Brejcha J."/>
            <person name="Rubin C.J."/>
            <person name="Wallerman O."/>
            <person name="Pereira P."/>
            <person name="Sabatino S.J."/>
            <person name="Bellati A."/>
            <person name="Pellitteri-Rosa D."/>
            <person name="Bosakova Z."/>
            <person name="Bunikis I."/>
            <person name="Carretero M.A."/>
            <person name="Feiner N."/>
            <person name="Marsik P."/>
            <person name="Pauperio F."/>
            <person name="Salvi D."/>
            <person name="Soler L."/>
            <person name="While G.M."/>
            <person name="Uller T."/>
            <person name="Font E."/>
            <person name="Andersson L."/>
            <person name="Carneiro M."/>
        </authorList>
    </citation>
    <scope>NUCLEOTIDE SEQUENCE</scope>
</reference>
<keyword evidence="3 10" id="KW-0812">Transmembrane</keyword>
<evidence type="ECO:0000313" key="13">
    <source>
        <dbReference type="Ensembl" id="ENSPMRP00000009630.1"/>
    </source>
</evidence>
<dbReference type="Gene3D" id="1.20.1070.10">
    <property type="entry name" value="Rhodopsin 7-helix transmembrane proteins"/>
    <property type="match status" value="2"/>
</dbReference>
<dbReference type="FunFam" id="1.20.1070.10:FF:000002">
    <property type="entry name" value="Olfactory receptor"/>
    <property type="match status" value="1"/>
</dbReference>
<evidence type="ECO:0000256" key="7">
    <source>
        <dbReference type="ARBA" id="ARBA00023136"/>
    </source>
</evidence>
<feature type="transmembrane region" description="Helical" evidence="11">
    <location>
        <begin position="342"/>
        <end position="365"/>
    </location>
</feature>
<dbReference type="Pfam" id="PF13853">
    <property type="entry name" value="7tm_4"/>
    <property type="match status" value="1"/>
</dbReference>
<feature type="transmembrane region" description="Helical" evidence="11">
    <location>
        <begin position="65"/>
        <end position="91"/>
    </location>
</feature>
<keyword evidence="4 11" id="KW-0552">Olfaction</keyword>
<protein>
    <recommendedName>
        <fullName evidence="11">Olfactory receptor</fullName>
    </recommendedName>
</protein>
<evidence type="ECO:0000256" key="5">
    <source>
        <dbReference type="ARBA" id="ARBA00022989"/>
    </source>
</evidence>
<feature type="domain" description="G-protein coupled receptors family 1 profile" evidence="12">
    <location>
        <begin position="46"/>
        <end position="363"/>
    </location>
</feature>
<evidence type="ECO:0000256" key="11">
    <source>
        <dbReference type="RuleBase" id="RU363047"/>
    </source>
</evidence>
<keyword evidence="8 10" id="KW-0675">Receptor</keyword>
<feature type="transmembrane region" description="Helical" evidence="11">
    <location>
        <begin position="242"/>
        <end position="261"/>
    </location>
</feature>
<dbReference type="SUPFAM" id="SSF81321">
    <property type="entry name" value="Family A G protein-coupled receptor-like"/>
    <property type="match status" value="2"/>
</dbReference>
<feature type="transmembrane region" description="Helical" evidence="11">
    <location>
        <begin position="31"/>
        <end position="53"/>
    </location>
</feature>
<evidence type="ECO:0000259" key="12">
    <source>
        <dbReference type="PROSITE" id="PS50262"/>
    </source>
</evidence>
<dbReference type="GO" id="GO:0005886">
    <property type="term" value="C:plasma membrane"/>
    <property type="evidence" value="ECO:0007669"/>
    <property type="project" value="UniProtKB-SubCell"/>
</dbReference>
<dbReference type="PANTHER" id="PTHR26450">
    <property type="entry name" value="OLFACTORY RECEPTOR 56B1-RELATED"/>
    <property type="match status" value="1"/>
</dbReference>
<comment type="similarity">
    <text evidence="10">Belongs to the G-protein coupled receptor 1 family.</text>
</comment>
<reference evidence="13" key="2">
    <citation type="submission" date="2025-08" db="UniProtKB">
        <authorList>
            <consortium name="Ensembl"/>
        </authorList>
    </citation>
    <scope>IDENTIFICATION</scope>
</reference>
<dbReference type="PRINTS" id="PR00237">
    <property type="entry name" value="GPCRRHODOPSN"/>
</dbReference>
<feature type="transmembrane region" description="Helical" evidence="11">
    <location>
        <begin position="145"/>
        <end position="168"/>
    </location>
</feature>
<evidence type="ECO:0000256" key="10">
    <source>
        <dbReference type="RuleBase" id="RU000688"/>
    </source>
</evidence>
<keyword evidence="6 10" id="KW-0297">G-protein coupled receptor</keyword>
<keyword evidence="5 11" id="KW-1133">Transmembrane helix</keyword>
<dbReference type="PRINTS" id="PR00245">
    <property type="entry name" value="OLFACTORYR"/>
</dbReference>
<evidence type="ECO:0000256" key="2">
    <source>
        <dbReference type="ARBA" id="ARBA00022606"/>
    </source>
</evidence>
<reference evidence="13" key="3">
    <citation type="submission" date="2025-09" db="UniProtKB">
        <authorList>
            <consortium name="Ensembl"/>
        </authorList>
    </citation>
    <scope>IDENTIFICATION</scope>
</reference>
<dbReference type="InterPro" id="IPR017452">
    <property type="entry name" value="GPCR_Rhodpsn_7TM"/>
</dbReference>
<keyword evidence="14" id="KW-1185">Reference proteome</keyword>
<dbReference type="GeneTree" id="ENSGT01150000286967"/>
<feature type="transmembrane region" description="Helical" evidence="11">
    <location>
        <begin position="313"/>
        <end position="336"/>
    </location>
</feature>
<name>A0A670ICH7_PODMU</name>
<evidence type="ECO:0000256" key="4">
    <source>
        <dbReference type="ARBA" id="ARBA00022725"/>
    </source>
</evidence>
<dbReference type="Ensembl" id="ENSPMRT00000010272.1">
    <property type="protein sequence ID" value="ENSPMRP00000009630.1"/>
    <property type="gene ID" value="ENSPMRG00000006449.1"/>
</dbReference>
<dbReference type="AlphaFoldDB" id="A0A670ICH7"/>
<evidence type="ECO:0000256" key="3">
    <source>
        <dbReference type="ARBA" id="ARBA00022692"/>
    </source>
</evidence>
<evidence type="ECO:0000256" key="6">
    <source>
        <dbReference type="ARBA" id="ARBA00023040"/>
    </source>
</evidence>